<dbReference type="CDD" id="cd09272">
    <property type="entry name" value="RNase_HI_RT_Ty1"/>
    <property type="match status" value="1"/>
</dbReference>
<dbReference type="SUPFAM" id="SSF56672">
    <property type="entry name" value="DNA/RNA polymerases"/>
    <property type="match status" value="1"/>
</dbReference>
<dbReference type="Pfam" id="PF14223">
    <property type="entry name" value="Retrotran_gag_2"/>
    <property type="match status" value="1"/>
</dbReference>
<dbReference type="InterPro" id="IPR057670">
    <property type="entry name" value="SH3_retrovirus"/>
</dbReference>
<feature type="domain" description="Integrase catalytic" evidence="2">
    <location>
        <begin position="397"/>
        <end position="563"/>
    </location>
</feature>
<reference evidence="3" key="1">
    <citation type="submission" date="2023-07" db="EMBL/GenBank/DDBJ databases">
        <title>A chromosome-level genome assembly of Lolium multiflorum.</title>
        <authorList>
            <person name="Chen Y."/>
            <person name="Copetti D."/>
            <person name="Kolliker R."/>
            <person name="Studer B."/>
        </authorList>
    </citation>
    <scope>NUCLEOTIDE SEQUENCE</scope>
    <source>
        <strain evidence="3">02402/16</strain>
        <tissue evidence="3">Leaf</tissue>
    </source>
</reference>
<feature type="compositionally biased region" description="Low complexity" evidence="1">
    <location>
        <begin position="667"/>
        <end position="677"/>
    </location>
</feature>
<dbReference type="InterPro" id="IPR012337">
    <property type="entry name" value="RNaseH-like_sf"/>
</dbReference>
<gene>
    <name evidence="3" type="ORF">QYE76_066044</name>
</gene>
<feature type="region of interest" description="Disordered" evidence="1">
    <location>
        <begin position="369"/>
        <end position="402"/>
    </location>
</feature>
<dbReference type="PANTHER" id="PTHR11439">
    <property type="entry name" value="GAG-POL-RELATED RETROTRANSPOSON"/>
    <property type="match status" value="1"/>
</dbReference>
<proteinExistence type="predicted"/>
<evidence type="ECO:0000313" key="3">
    <source>
        <dbReference type="EMBL" id="KAK1648239.1"/>
    </source>
</evidence>
<dbReference type="EMBL" id="JAUUTY010000004">
    <property type="protein sequence ID" value="KAK1648239.1"/>
    <property type="molecule type" value="Genomic_DNA"/>
</dbReference>
<feature type="compositionally biased region" description="Pro residues" evidence="1">
    <location>
        <begin position="679"/>
        <end position="696"/>
    </location>
</feature>
<sequence>MPRAPPTPSPDAFNLAGASDPISVATGAAAAGPMDGYIPLPYPYFSPPISHPILAINISTYISYKVTTAGANYSKWRQTITSLLTMYKAVDHITEGAAPASPDDTWEAVDLHISLWFLATLSDDLHRLVQGSDGRACTTWMRLHRLFLDRGTSRYLYLSKAFHNCPRGDLTITDYASKLQGLADDLAAIGRPVSDTDLTGAFIDGLGKRFKLQGELLKNADPLPSFAVACARLQHSELDDDTEQLQHASQVMVAHDSDRGQTRAGAGPGQQHTGGGQPRPPGYISPNYKGKNPIPGFVHPGRDRGDGAPPPPGGAHGRGRAPSGGGRGSGDTFMGRGGGQLPWYGYFAPATMPFPPRAWIPPNAHGVLGSRPRPPTQAYPVMDSNVHSTAPPPEPAAATAPGQPTSWDYTTMYQNAPSYGSAFHASGGDWVMDSGASSHVTGNPDTFQILKNFFLYIHTQFHKTIRCMQCDNGGEFLTTNLRAFFSTHGVALRLSCPYTSPQNGRAERLIRTTNDIVRTLLFQATLPPTFWVEALYTANHVLNLRPSRAIQHNTPHFLLFGDPPSYDHLRTFGCLCFPNVTSTAAHKLMPRSARCIFLGYPREQKGYRCLDLTTRKIHISRHVVFNEAIFPYSAPPDATDPPATPDPIASERISPGIGAPSFPTVGARPALPLRAPANHTPPPHLPGSPPLTPAPSDPNTVTTPDPPSPDHPSPVTDPTAPNPASPDSAGPTETPPTNQPTPPPPPIPPRAIAVCPPDNAHKMATRGKTGYFMPKQHFNLTASTTHISPLPASYRVALQDPHWHDAMLDEFNALMRNDTWSLVPRPAGVNLVTGKWIFRHKLHPDGTLARYKARWVVRGFMQQPGVDYGETFSPVVKPATIRVVLSIATSHSWPIHQMDVKNAFLHGELAETVYCQQPSGFVDSDHPTHVCRLNKSLYGLKQAPRTWFTRFTTFLHSLGFVTSRCDTSLFIFRRGSDIAYLLLYVDDIILTANTSTLLASTITSLKTEFSMTDLGDIHHFLGINVHRNTRGLFLCQQQYALEVLDRAGMLNCHPISTPVDTTSKISITTGKPFENPSLYRSLAGALQYLTLTRPDLAYAVQQVCLFMHAPTDAHFQLIKRILRYIRGTSHFGLQLHRASTHDLVAYSDADWAGCPDTRKSTSGFGVFLGSNLVSWSSKRQNTISRSSAEAEYRAVANCVAESCWLRQLLVELHRPPSRATIVYCDNISAVYLSSNPVHHQRTKHVEIDLHFVRDKVALGEARILHVPTGSQYADIFTKGLPTPFVHASRPKKATKVTTGGDAHDVTLKEKTGERICCKKIEPASRPKNSARTVAHGVITKQKASEKIPCTRIRPAVQASGGIKDKAKTGSVAGVLRSDVIKTKQEASEHVQAAVAKSIPPPAPATTKNHQDPYAPQDSLRAALVTARQALDRRQKNVYRQQREAARRELDKVVQTVFFDDPHITLDGVLNSLGC</sequence>
<keyword evidence="4" id="KW-1185">Reference proteome</keyword>
<accession>A0AAD8SA19</accession>
<dbReference type="PROSITE" id="PS50994">
    <property type="entry name" value="INTEGRASE"/>
    <property type="match status" value="1"/>
</dbReference>
<dbReference type="Pfam" id="PF25597">
    <property type="entry name" value="SH3_retrovirus"/>
    <property type="match status" value="1"/>
</dbReference>
<dbReference type="InterPro" id="IPR001584">
    <property type="entry name" value="Integrase_cat-core"/>
</dbReference>
<protein>
    <recommendedName>
        <fullName evidence="2">Integrase catalytic domain-containing protein</fullName>
    </recommendedName>
</protein>
<dbReference type="GO" id="GO:0003676">
    <property type="term" value="F:nucleic acid binding"/>
    <property type="evidence" value="ECO:0007669"/>
    <property type="project" value="InterPro"/>
</dbReference>
<evidence type="ECO:0000256" key="1">
    <source>
        <dbReference type="SAM" id="MobiDB-lite"/>
    </source>
</evidence>
<dbReference type="PRINTS" id="PR01217">
    <property type="entry name" value="PRICHEXTENSN"/>
</dbReference>
<dbReference type="Pfam" id="PF07727">
    <property type="entry name" value="RVT_2"/>
    <property type="match status" value="1"/>
</dbReference>
<dbReference type="Proteomes" id="UP001231189">
    <property type="component" value="Unassembled WGS sequence"/>
</dbReference>
<dbReference type="PANTHER" id="PTHR11439:SF524">
    <property type="entry name" value="RNA-DIRECTED DNA POLYMERASE, PROTEIN KINASE RLK-PELLE-DLSV FAMILY"/>
    <property type="match status" value="1"/>
</dbReference>
<evidence type="ECO:0000259" key="2">
    <source>
        <dbReference type="PROSITE" id="PS50994"/>
    </source>
</evidence>
<organism evidence="3 4">
    <name type="scientific">Lolium multiflorum</name>
    <name type="common">Italian ryegrass</name>
    <name type="synonym">Lolium perenne subsp. multiflorum</name>
    <dbReference type="NCBI Taxonomy" id="4521"/>
    <lineage>
        <taxon>Eukaryota</taxon>
        <taxon>Viridiplantae</taxon>
        <taxon>Streptophyta</taxon>
        <taxon>Embryophyta</taxon>
        <taxon>Tracheophyta</taxon>
        <taxon>Spermatophyta</taxon>
        <taxon>Magnoliopsida</taxon>
        <taxon>Liliopsida</taxon>
        <taxon>Poales</taxon>
        <taxon>Poaceae</taxon>
        <taxon>BOP clade</taxon>
        <taxon>Pooideae</taxon>
        <taxon>Poodae</taxon>
        <taxon>Poeae</taxon>
        <taxon>Poeae Chloroplast Group 2 (Poeae type)</taxon>
        <taxon>Loliodinae</taxon>
        <taxon>Loliinae</taxon>
        <taxon>Lolium</taxon>
    </lineage>
</organism>
<feature type="region of interest" description="Disordered" evidence="1">
    <location>
        <begin position="253"/>
        <end position="336"/>
    </location>
</feature>
<comment type="caution">
    <text evidence="3">The sequence shown here is derived from an EMBL/GenBank/DDBJ whole genome shotgun (WGS) entry which is preliminary data.</text>
</comment>
<feature type="compositionally biased region" description="Pro residues" evidence="1">
    <location>
        <begin position="733"/>
        <end position="749"/>
    </location>
</feature>
<dbReference type="GO" id="GO:0015074">
    <property type="term" value="P:DNA integration"/>
    <property type="evidence" value="ECO:0007669"/>
    <property type="project" value="InterPro"/>
</dbReference>
<name>A0AAD8SA19_LOLMU</name>
<feature type="region of interest" description="Disordered" evidence="1">
    <location>
        <begin position="635"/>
        <end position="762"/>
    </location>
</feature>
<dbReference type="InterPro" id="IPR036397">
    <property type="entry name" value="RNaseH_sf"/>
</dbReference>
<dbReference type="SUPFAM" id="SSF53098">
    <property type="entry name" value="Ribonuclease H-like"/>
    <property type="match status" value="1"/>
</dbReference>
<feature type="compositionally biased region" description="Gly residues" evidence="1">
    <location>
        <begin position="322"/>
        <end position="336"/>
    </location>
</feature>
<dbReference type="InterPro" id="IPR013103">
    <property type="entry name" value="RVT_2"/>
</dbReference>
<dbReference type="InterPro" id="IPR043502">
    <property type="entry name" value="DNA/RNA_pol_sf"/>
</dbReference>
<feature type="compositionally biased region" description="Gly residues" evidence="1">
    <location>
        <begin position="266"/>
        <end position="277"/>
    </location>
</feature>
<dbReference type="Gene3D" id="3.30.420.10">
    <property type="entry name" value="Ribonuclease H-like superfamily/Ribonuclease H"/>
    <property type="match status" value="1"/>
</dbReference>
<evidence type="ECO:0000313" key="4">
    <source>
        <dbReference type="Proteomes" id="UP001231189"/>
    </source>
</evidence>